<evidence type="ECO:0000313" key="10">
    <source>
        <dbReference type="EMBL" id="CAI5715686.1"/>
    </source>
</evidence>
<dbReference type="PANTHER" id="PTHR24276">
    <property type="entry name" value="POLYSERASE-RELATED"/>
    <property type="match status" value="1"/>
</dbReference>
<dbReference type="InterPro" id="IPR001254">
    <property type="entry name" value="Trypsin_dom"/>
</dbReference>
<evidence type="ECO:0000256" key="2">
    <source>
        <dbReference type="ARBA" id="ARBA00007664"/>
    </source>
</evidence>
<evidence type="ECO:0000256" key="5">
    <source>
        <dbReference type="ARBA" id="ARBA00023026"/>
    </source>
</evidence>
<keyword evidence="7" id="KW-0325">Glycoprotein</keyword>
<protein>
    <recommendedName>
        <fullName evidence="9">Peptidase S1 domain-containing protein</fullName>
    </recommendedName>
</protein>
<evidence type="ECO:0000256" key="8">
    <source>
        <dbReference type="SAM" id="SignalP"/>
    </source>
</evidence>
<proteinExistence type="inferred from homology"/>
<accession>A0AAV0T9X2</accession>
<dbReference type="Gene3D" id="2.40.10.10">
    <property type="entry name" value="Trypsin-like serine proteases"/>
    <property type="match status" value="1"/>
</dbReference>
<dbReference type="PRINTS" id="PR00722">
    <property type="entry name" value="CHYMOTRYPSIN"/>
</dbReference>
<dbReference type="PROSITE" id="PS00134">
    <property type="entry name" value="TRYPSIN_HIS"/>
    <property type="match status" value="1"/>
</dbReference>
<evidence type="ECO:0000256" key="1">
    <source>
        <dbReference type="ARBA" id="ARBA00004613"/>
    </source>
</evidence>
<keyword evidence="4 8" id="KW-0732">Signal</keyword>
<reference evidence="10" key="1">
    <citation type="submission" date="2022-12" db="EMBL/GenBank/DDBJ databases">
        <authorList>
            <person name="Webb A."/>
        </authorList>
    </citation>
    <scope>NUCLEOTIDE SEQUENCE</scope>
    <source>
        <strain evidence="10">Hp1</strain>
    </source>
</reference>
<dbReference type="CDD" id="cd00190">
    <property type="entry name" value="Tryp_SPc"/>
    <property type="match status" value="1"/>
</dbReference>
<dbReference type="EMBL" id="CANTFL010000146">
    <property type="protein sequence ID" value="CAI5715686.1"/>
    <property type="molecule type" value="Genomic_DNA"/>
</dbReference>
<dbReference type="Pfam" id="PF00089">
    <property type="entry name" value="Trypsin"/>
    <property type="match status" value="1"/>
</dbReference>
<feature type="domain" description="Peptidase S1" evidence="9">
    <location>
        <begin position="33"/>
        <end position="269"/>
    </location>
</feature>
<comment type="caution">
    <text evidence="10">The sequence shown here is derived from an EMBL/GenBank/DDBJ whole genome shotgun (WGS) entry which is preliminary data.</text>
</comment>
<dbReference type="PROSITE" id="PS50240">
    <property type="entry name" value="TRYPSIN_DOM"/>
    <property type="match status" value="1"/>
</dbReference>
<sequence>MKCARAFVAGLTALLATVVPTHAVSDAVQRRLILGGTTVPKGRKSYYAGVRHTRKGKNLCGGALIGPKHVLTASHCTVFDLRWVSIGSHYNNGTLDGEQIKVVSVINHPNFTEPLKFSNDFAILELEVASSIKYPKLAEADDSDFEAGATVTTIGNGNLSEGPAAQVGYELQRVNSTLITNRECRKAGRISVDKSMMCVAGQISKGFCNGDFGSPVFIESSGDDADDVVVGVVSWRDERYGEACGRGISLPMVYARVSHAREWIEAIRISSCFV</sequence>
<dbReference type="InterPro" id="IPR043504">
    <property type="entry name" value="Peptidase_S1_PA_chymotrypsin"/>
</dbReference>
<evidence type="ECO:0000256" key="4">
    <source>
        <dbReference type="ARBA" id="ARBA00022729"/>
    </source>
</evidence>
<dbReference type="GO" id="GO:0006508">
    <property type="term" value="P:proteolysis"/>
    <property type="evidence" value="ECO:0007669"/>
    <property type="project" value="InterPro"/>
</dbReference>
<dbReference type="InterPro" id="IPR001314">
    <property type="entry name" value="Peptidase_S1A"/>
</dbReference>
<organism evidence="10 11">
    <name type="scientific">Hyaloperonospora brassicae</name>
    <name type="common">Brassica downy mildew</name>
    <name type="synonym">Peronospora brassicae</name>
    <dbReference type="NCBI Taxonomy" id="162125"/>
    <lineage>
        <taxon>Eukaryota</taxon>
        <taxon>Sar</taxon>
        <taxon>Stramenopiles</taxon>
        <taxon>Oomycota</taxon>
        <taxon>Peronosporomycetes</taxon>
        <taxon>Peronosporales</taxon>
        <taxon>Peronosporaceae</taxon>
        <taxon>Hyaloperonospora</taxon>
    </lineage>
</organism>
<evidence type="ECO:0000256" key="7">
    <source>
        <dbReference type="ARBA" id="ARBA00023180"/>
    </source>
</evidence>
<feature type="chain" id="PRO_5043707019" description="Peptidase S1 domain-containing protein" evidence="8">
    <location>
        <begin position="24"/>
        <end position="274"/>
    </location>
</feature>
<dbReference type="SMART" id="SM00020">
    <property type="entry name" value="Tryp_SPc"/>
    <property type="match status" value="1"/>
</dbReference>
<evidence type="ECO:0000259" key="9">
    <source>
        <dbReference type="PROSITE" id="PS50240"/>
    </source>
</evidence>
<dbReference type="InterPro" id="IPR018114">
    <property type="entry name" value="TRYPSIN_HIS"/>
</dbReference>
<dbReference type="AlphaFoldDB" id="A0AAV0T9X2"/>
<dbReference type="GO" id="GO:0005576">
    <property type="term" value="C:extracellular region"/>
    <property type="evidence" value="ECO:0007669"/>
    <property type="project" value="UniProtKB-SubCell"/>
</dbReference>
<dbReference type="PANTHER" id="PTHR24276:SF98">
    <property type="entry name" value="FI18310P1-RELATED"/>
    <property type="match status" value="1"/>
</dbReference>
<comment type="subcellular location">
    <subcellularLocation>
        <location evidence="1">Secreted</location>
    </subcellularLocation>
</comment>
<keyword evidence="5" id="KW-0843">Virulence</keyword>
<gene>
    <name evidence="10" type="ORF">HBR001_LOCUS1484</name>
</gene>
<dbReference type="SUPFAM" id="SSF50494">
    <property type="entry name" value="Trypsin-like serine proteases"/>
    <property type="match status" value="1"/>
</dbReference>
<name>A0AAV0T9X2_HYABA</name>
<comment type="similarity">
    <text evidence="2">Belongs to the peptidase S1 family.</text>
</comment>
<dbReference type="Proteomes" id="UP001162031">
    <property type="component" value="Unassembled WGS sequence"/>
</dbReference>
<feature type="signal peptide" evidence="8">
    <location>
        <begin position="1"/>
        <end position="23"/>
    </location>
</feature>
<keyword evidence="6" id="KW-1015">Disulfide bond</keyword>
<dbReference type="InterPro" id="IPR009003">
    <property type="entry name" value="Peptidase_S1_PA"/>
</dbReference>
<keyword evidence="3" id="KW-0964">Secreted</keyword>
<evidence type="ECO:0000313" key="11">
    <source>
        <dbReference type="Proteomes" id="UP001162031"/>
    </source>
</evidence>
<evidence type="ECO:0000256" key="3">
    <source>
        <dbReference type="ARBA" id="ARBA00022525"/>
    </source>
</evidence>
<dbReference type="GO" id="GO:0004252">
    <property type="term" value="F:serine-type endopeptidase activity"/>
    <property type="evidence" value="ECO:0007669"/>
    <property type="project" value="InterPro"/>
</dbReference>
<dbReference type="InterPro" id="IPR050430">
    <property type="entry name" value="Peptidase_S1"/>
</dbReference>
<evidence type="ECO:0000256" key="6">
    <source>
        <dbReference type="ARBA" id="ARBA00023157"/>
    </source>
</evidence>
<keyword evidence="11" id="KW-1185">Reference proteome</keyword>